<keyword evidence="5" id="KW-0539">Nucleus</keyword>
<reference evidence="12" key="2">
    <citation type="journal article" date="2017" name="Nat. Plants">
        <title>The Aegilops tauschii genome reveals multiple impacts of transposons.</title>
        <authorList>
            <person name="Zhao G."/>
            <person name="Zou C."/>
            <person name="Li K."/>
            <person name="Wang K."/>
            <person name="Li T."/>
            <person name="Gao L."/>
            <person name="Zhang X."/>
            <person name="Wang H."/>
            <person name="Yang Z."/>
            <person name="Liu X."/>
            <person name="Jiang W."/>
            <person name="Mao L."/>
            <person name="Kong X."/>
            <person name="Jiao Y."/>
            <person name="Jia J."/>
        </authorList>
    </citation>
    <scope>NUCLEOTIDE SEQUENCE [LARGE SCALE GENOMIC DNA]</scope>
    <source>
        <strain evidence="12">cv. AL8/78</strain>
    </source>
</reference>
<reference evidence="12" key="1">
    <citation type="journal article" date="2014" name="Science">
        <title>Ancient hybridizations among the ancestral genomes of bread wheat.</title>
        <authorList>
            <consortium name="International Wheat Genome Sequencing Consortium,"/>
            <person name="Marcussen T."/>
            <person name="Sandve S.R."/>
            <person name="Heier L."/>
            <person name="Spannagl M."/>
            <person name="Pfeifer M."/>
            <person name="Jakobsen K.S."/>
            <person name="Wulff B.B."/>
            <person name="Steuernagel B."/>
            <person name="Mayer K.F."/>
            <person name="Olsen O.A."/>
        </authorList>
    </citation>
    <scope>NUCLEOTIDE SEQUENCE [LARGE SCALE GENOMIC DNA]</scope>
    <source>
        <strain evidence="12">cv. AL8/78</strain>
    </source>
</reference>
<dbReference type="Pfam" id="PF23299">
    <property type="entry name" value="DUF7081"/>
    <property type="match status" value="1"/>
</dbReference>
<dbReference type="Pfam" id="PF12776">
    <property type="entry name" value="Myb_DNA-bind_3"/>
    <property type="match status" value="1"/>
</dbReference>
<feature type="domain" description="Myb/SANT-like" evidence="8">
    <location>
        <begin position="90"/>
        <end position="184"/>
    </location>
</feature>
<keyword evidence="4" id="KW-0862">Zinc</keyword>
<dbReference type="Pfam" id="PF07227">
    <property type="entry name" value="PHD_Oberon"/>
    <property type="match status" value="1"/>
</dbReference>
<organism evidence="11 12">
    <name type="scientific">Aegilops tauschii subsp. strangulata</name>
    <name type="common">Goatgrass</name>
    <dbReference type="NCBI Taxonomy" id="200361"/>
    <lineage>
        <taxon>Eukaryota</taxon>
        <taxon>Viridiplantae</taxon>
        <taxon>Streptophyta</taxon>
        <taxon>Embryophyta</taxon>
        <taxon>Tracheophyta</taxon>
        <taxon>Spermatophyta</taxon>
        <taxon>Magnoliopsida</taxon>
        <taxon>Liliopsida</taxon>
        <taxon>Poales</taxon>
        <taxon>Poaceae</taxon>
        <taxon>BOP clade</taxon>
        <taxon>Pooideae</taxon>
        <taxon>Triticodae</taxon>
        <taxon>Triticeae</taxon>
        <taxon>Triticinae</taxon>
        <taxon>Aegilops</taxon>
    </lineage>
</organism>
<evidence type="ECO:0000256" key="1">
    <source>
        <dbReference type="ARBA" id="ARBA00004123"/>
    </source>
</evidence>
<evidence type="ECO:0000256" key="6">
    <source>
        <dbReference type="SAM" id="MobiDB-lite"/>
    </source>
</evidence>
<protein>
    <submittedName>
        <fullName evidence="11">Uncharacterized protein</fullName>
    </submittedName>
</protein>
<evidence type="ECO:0000256" key="5">
    <source>
        <dbReference type="ARBA" id="ARBA00023242"/>
    </source>
</evidence>
<dbReference type="PANTHER" id="PTHR33345:SF6">
    <property type="entry name" value="OS03G0747200 PROTEIN"/>
    <property type="match status" value="1"/>
</dbReference>
<reference evidence="11" key="3">
    <citation type="journal article" date="2017" name="Nature">
        <title>Genome sequence of the progenitor of the wheat D genome Aegilops tauschii.</title>
        <authorList>
            <person name="Luo M.C."/>
            <person name="Gu Y.Q."/>
            <person name="Puiu D."/>
            <person name="Wang H."/>
            <person name="Twardziok S.O."/>
            <person name="Deal K.R."/>
            <person name="Huo N."/>
            <person name="Zhu T."/>
            <person name="Wang L."/>
            <person name="Wang Y."/>
            <person name="McGuire P.E."/>
            <person name="Liu S."/>
            <person name="Long H."/>
            <person name="Ramasamy R.K."/>
            <person name="Rodriguez J.C."/>
            <person name="Van S.L."/>
            <person name="Yuan L."/>
            <person name="Wang Z."/>
            <person name="Xia Z."/>
            <person name="Xiao L."/>
            <person name="Anderson O.D."/>
            <person name="Ouyang S."/>
            <person name="Liang Y."/>
            <person name="Zimin A.V."/>
            <person name="Pertea G."/>
            <person name="Qi P."/>
            <person name="Bennetzen J.L."/>
            <person name="Dai X."/>
            <person name="Dawson M.W."/>
            <person name="Muller H.G."/>
            <person name="Kugler K."/>
            <person name="Rivarola-Duarte L."/>
            <person name="Spannagl M."/>
            <person name="Mayer K.F.X."/>
            <person name="Lu F.H."/>
            <person name="Bevan M.W."/>
            <person name="Leroy P."/>
            <person name="Li P."/>
            <person name="You F.M."/>
            <person name="Sun Q."/>
            <person name="Liu Z."/>
            <person name="Lyons E."/>
            <person name="Wicker T."/>
            <person name="Salzberg S.L."/>
            <person name="Devos K.M."/>
            <person name="Dvorak J."/>
        </authorList>
    </citation>
    <scope>NUCLEOTIDE SEQUENCE [LARGE SCALE GENOMIC DNA]</scope>
    <source>
        <strain evidence="11">cv. AL8/78</strain>
    </source>
</reference>
<dbReference type="AlphaFoldDB" id="A0A453LT09"/>
<keyword evidence="2" id="KW-0479">Metal-binding</keyword>
<sequence length="758" mass="84183">SYQCLYPPPPSPSRFPLFFRLPRSSPLPPFAAAPRPARHLDPPPAPGVVGGVPLGSGPGEMTSISTNQFGSGGSNGGSASRPHGRDMVIWTEEMNEYLIDALMHQQDIGNRSAEGRFLTGAYESVITGVGERFGVVIDRSNIKNRLKHVKDMFHECENLFDKQSGIKWNPATRRFHADPQVWREFIERKPEAKKWMTKTIDHYDRLLELFGKDRAPPASENSKGPLKKKARIEPPKDRPQRQQTSSNGFELAIVQGSNQVMDKNELPGAVVAENNIIGELDLSELCKSENGLVAIPVHGNAYGKGLPYAPENWPSPGDQWQWKVGNRIAAGGHWVDRYLAPPSRFRDATGKKTTFTSRLKVGEFIKSNFPDVDPSTFFSMFIWKIPAAEGGIQRGTLQVERVEPEDGLADPDGPCKARNKACNLGKEGFIESSPAGNCDICCVHPDFCRTCCCILCGKAVNNSFGGYSYIKCEAVVAENYICGHLAHLDCALRIFMAGTVGGSIGLDVQYYCRRCDNKTNLMMHVEKLLETCRSLGSRSEIEPILNMGLCILRGSRQVQAKSLEDYMASVMEKVNNGVDLAEVWNMEDSDGMPILNAEESSPPVAGVTVLGTEPQYPYLTDPMVDNELQRAAESVPIFITGDHTEMSLKFEDEIDNSLLELKKSQEAEYRLAEQKLYSQKDYILSLYRQLESDRSQLADPNPVSDISSYSVLLANITNRVEQVKREEEKFQTMLKISKGFRKAPANIKEHFGLPPPAE</sequence>
<evidence type="ECO:0000259" key="8">
    <source>
        <dbReference type="Pfam" id="PF12776"/>
    </source>
</evidence>
<dbReference type="PANTHER" id="PTHR33345">
    <property type="entry name" value="ADAPTER PROTEIN, PUTATIVE-RELATED"/>
    <property type="match status" value="1"/>
</dbReference>
<evidence type="ECO:0000313" key="11">
    <source>
        <dbReference type="EnsemblPlants" id="AET5Gv20899000.6"/>
    </source>
</evidence>
<dbReference type="GO" id="GO:0008270">
    <property type="term" value="F:zinc ion binding"/>
    <property type="evidence" value="ECO:0007669"/>
    <property type="project" value="UniProtKB-KW"/>
</dbReference>
<feature type="domain" description="DUF7615" evidence="10">
    <location>
        <begin position="644"/>
        <end position="749"/>
    </location>
</feature>
<evidence type="ECO:0000256" key="2">
    <source>
        <dbReference type="ARBA" id="ARBA00022723"/>
    </source>
</evidence>
<dbReference type="EnsemblPlants" id="AET5Gv20899000.6">
    <property type="protein sequence ID" value="AET5Gv20899000.6"/>
    <property type="gene ID" value="AET5Gv20899000"/>
</dbReference>
<keyword evidence="12" id="KW-1185">Reference proteome</keyword>
<feature type="domain" description="DUF7081" evidence="9">
    <location>
        <begin position="296"/>
        <end position="387"/>
    </location>
</feature>
<evidence type="ECO:0000259" key="7">
    <source>
        <dbReference type="Pfam" id="PF07227"/>
    </source>
</evidence>
<feature type="domain" description="Oberon-like PHD finger" evidence="7">
    <location>
        <begin position="417"/>
        <end position="550"/>
    </location>
</feature>
<reference evidence="11" key="4">
    <citation type="submission" date="2019-03" db="UniProtKB">
        <authorList>
            <consortium name="EnsemblPlants"/>
        </authorList>
    </citation>
    <scope>IDENTIFICATION</scope>
</reference>
<evidence type="ECO:0000259" key="9">
    <source>
        <dbReference type="Pfam" id="PF23299"/>
    </source>
</evidence>
<evidence type="ECO:0000259" key="10">
    <source>
        <dbReference type="Pfam" id="PF24590"/>
    </source>
</evidence>
<name>A0A453LT09_AEGTS</name>
<accession>A0A453LT09</accession>
<reference evidence="11" key="5">
    <citation type="journal article" date="2021" name="G3 (Bethesda)">
        <title>Aegilops tauschii genome assembly Aet v5.0 features greater sequence contiguity and improved annotation.</title>
        <authorList>
            <person name="Wang L."/>
            <person name="Zhu T."/>
            <person name="Rodriguez J.C."/>
            <person name="Deal K.R."/>
            <person name="Dubcovsky J."/>
            <person name="McGuire P.E."/>
            <person name="Lux T."/>
            <person name="Spannagl M."/>
            <person name="Mayer K.F.X."/>
            <person name="Baldrich P."/>
            <person name="Meyers B.C."/>
            <person name="Huo N."/>
            <person name="Gu Y.Q."/>
            <person name="Zhou H."/>
            <person name="Devos K.M."/>
            <person name="Bennetzen J.L."/>
            <person name="Unver T."/>
            <person name="Budak H."/>
            <person name="Gulick P.J."/>
            <person name="Galiba G."/>
            <person name="Kalapos B."/>
            <person name="Nelson D.R."/>
            <person name="Li P."/>
            <person name="You F.M."/>
            <person name="Luo M.C."/>
            <person name="Dvorak J."/>
        </authorList>
    </citation>
    <scope>NUCLEOTIDE SEQUENCE [LARGE SCALE GENOMIC DNA]</scope>
    <source>
        <strain evidence="11">cv. AL8/78</strain>
    </source>
</reference>
<dbReference type="Pfam" id="PF24590">
    <property type="entry name" value="DUF7615"/>
    <property type="match status" value="1"/>
</dbReference>
<dbReference type="Proteomes" id="UP000015105">
    <property type="component" value="Chromosome 5D"/>
</dbReference>
<evidence type="ECO:0000256" key="4">
    <source>
        <dbReference type="ARBA" id="ARBA00022833"/>
    </source>
</evidence>
<dbReference type="InterPro" id="IPR032881">
    <property type="entry name" value="Oberon-like_PHD"/>
</dbReference>
<evidence type="ECO:0000256" key="3">
    <source>
        <dbReference type="ARBA" id="ARBA00022771"/>
    </source>
</evidence>
<dbReference type="Gramene" id="AET5Gv20899000.6">
    <property type="protein sequence ID" value="AET5Gv20899000.6"/>
    <property type="gene ID" value="AET5Gv20899000"/>
</dbReference>
<feature type="compositionally biased region" description="Basic and acidic residues" evidence="6">
    <location>
        <begin position="231"/>
        <end position="240"/>
    </location>
</feature>
<dbReference type="InterPro" id="IPR024752">
    <property type="entry name" value="Myb/SANT-like_dom"/>
</dbReference>
<dbReference type="InterPro" id="IPR055508">
    <property type="entry name" value="DUF7081"/>
</dbReference>
<proteinExistence type="predicted"/>
<evidence type="ECO:0000313" key="12">
    <source>
        <dbReference type="Proteomes" id="UP000015105"/>
    </source>
</evidence>
<comment type="subcellular location">
    <subcellularLocation>
        <location evidence="1">Nucleus</location>
    </subcellularLocation>
</comment>
<keyword evidence="3" id="KW-0863">Zinc-finger</keyword>
<dbReference type="InterPro" id="IPR056034">
    <property type="entry name" value="DUF7615"/>
</dbReference>
<dbReference type="GO" id="GO:0005634">
    <property type="term" value="C:nucleus"/>
    <property type="evidence" value="ECO:0007669"/>
    <property type="project" value="UniProtKB-SubCell"/>
</dbReference>
<feature type="region of interest" description="Disordered" evidence="6">
    <location>
        <begin position="214"/>
        <end position="248"/>
    </location>
</feature>
<dbReference type="STRING" id="200361.A0A453LT09"/>